<dbReference type="InterPro" id="IPR036157">
    <property type="entry name" value="dUTPase-like_sf"/>
</dbReference>
<proteinExistence type="inferred from homology"/>
<dbReference type="UniPathway" id="UPA00610">
    <property type="reaction ID" value="UER00666"/>
</dbReference>
<organism evidence="9 10">
    <name type="scientific">Melittangium boletus DSM 14713</name>
    <dbReference type="NCBI Taxonomy" id="1294270"/>
    <lineage>
        <taxon>Bacteria</taxon>
        <taxon>Pseudomonadati</taxon>
        <taxon>Myxococcota</taxon>
        <taxon>Myxococcia</taxon>
        <taxon>Myxococcales</taxon>
        <taxon>Cystobacterineae</taxon>
        <taxon>Archangiaceae</taxon>
        <taxon>Melittangium</taxon>
    </lineage>
</organism>
<keyword evidence="5 7" id="KW-0546">Nucleotide metabolism</keyword>
<name>A0A250I971_9BACT</name>
<dbReference type="GO" id="GO:0004170">
    <property type="term" value="F:dUTP diphosphatase activity"/>
    <property type="evidence" value="ECO:0007669"/>
    <property type="project" value="UniProtKB-UniRule"/>
</dbReference>
<dbReference type="SUPFAM" id="SSF51283">
    <property type="entry name" value="dUTPase-like"/>
    <property type="match status" value="1"/>
</dbReference>
<dbReference type="CDD" id="cd07557">
    <property type="entry name" value="trimeric_dUTPase"/>
    <property type="match status" value="1"/>
</dbReference>
<dbReference type="InterPro" id="IPR029054">
    <property type="entry name" value="dUTPase-like"/>
</dbReference>
<dbReference type="FunFam" id="2.70.40.10:FF:000002">
    <property type="entry name" value="dUTP diphosphatase"/>
    <property type="match status" value="1"/>
</dbReference>
<evidence type="ECO:0000256" key="7">
    <source>
        <dbReference type="HAMAP-Rule" id="MF_00116"/>
    </source>
</evidence>
<feature type="binding site" evidence="7">
    <location>
        <begin position="71"/>
        <end position="73"/>
    </location>
    <ligand>
        <name>substrate</name>
    </ligand>
</feature>
<evidence type="ECO:0000256" key="4">
    <source>
        <dbReference type="ARBA" id="ARBA00022842"/>
    </source>
</evidence>
<dbReference type="GO" id="GO:0046081">
    <property type="term" value="P:dUTP catabolic process"/>
    <property type="evidence" value="ECO:0007669"/>
    <property type="project" value="InterPro"/>
</dbReference>
<feature type="domain" description="dUTPase-like" evidence="8">
    <location>
        <begin position="19"/>
        <end position="150"/>
    </location>
</feature>
<dbReference type="KEGG" id="mbd:MEBOL_001166"/>
<keyword evidence="2 7" id="KW-0479">Metal-binding</keyword>
<dbReference type="NCBIfam" id="TIGR00576">
    <property type="entry name" value="dut"/>
    <property type="match status" value="1"/>
</dbReference>
<evidence type="ECO:0000256" key="3">
    <source>
        <dbReference type="ARBA" id="ARBA00022801"/>
    </source>
</evidence>
<dbReference type="AlphaFoldDB" id="A0A250I971"/>
<keyword evidence="4 7" id="KW-0460">Magnesium</keyword>
<comment type="function">
    <text evidence="7">This enzyme is involved in nucleotide metabolism: it produces dUMP, the immediate precursor of thymidine nucleotides and it decreases the intracellular concentration of dUTP so that uracil cannot be incorporated into DNA.</text>
</comment>
<dbReference type="Proteomes" id="UP000217289">
    <property type="component" value="Chromosome"/>
</dbReference>
<dbReference type="PANTHER" id="PTHR11241">
    <property type="entry name" value="DEOXYURIDINE 5'-TRIPHOSPHATE NUCLEOTIDOHYDROLASE"/>
    <property type="match status" value="1"/>
</dbReference>
<accession>A0A250I971</accession>
<dbReference type="OrthoDB" id="9809956at2"/>
<evidence type="ECO:0000313" key="9">
    <source>
        <dbReference type="EMBL" id="ATB27721.1"/>
    </source>
</evidence>
<dbReference type="GO" id="GO:0000287">
    <property type="term" value="F:magnesium ion binding"/>
    <property type="evidence" value="ECO:0007669"/>
    <property type="project" value="UniProtKB-UniRule"/>
</dbReference>
<protein>
    <recommendedName>
        <fullName evidence="7">Deoxyuridine 5'-triphosphate nucleotidohydrolase</fullName>
        <shortName evidence="7">dUTPase</shortName>
        <ecNumber evidence="7">3.6.1.23</ecNumber>
    </recommendedName>
    <alternativeName>
        <fullName evidence="7">dUTP pyrophosphatase</fullName>
    </alternativeName>
</protein>
<evidence type="ECO:0000256" key="6">
    <source>
        <dbReference type="ARBA" id="ARBA00047686"/>
    </source>
</evidence>
<feature type="binding site" evidence="7">
    <location>
        <position position="84"/>
    </location>
    <ligand>
        <name>substrate</name>
    </ligand>
</feature>
<dbReference type="InterPro" id="IPR033704">
    <property type="entry name" value="dUTPase_trimeric"/>
</dbReference>
<dbReference type="EMBL" id="CP022163">
    <property type="protein sequence ID" value="ATB27721.1"/>
    <property type="molecule type" value="Genomic_DNA"/>
</dbReference>
<dbReference type="EC" id="3.6.1.23" evidence="7"/>
<evidence type="ECO:0000313" key="10">
    <source>
        <dbReference type="Proteomes" id="UP000217289"/>
    </source>
</evidence>
<dbReference type="InterPro" id="IPR008181">
    <property type="entry name" value="dUTPase"/>
</dbReference>
<reference evidence="9 10" key="1">
    <citation type="submission" date="2017-06" db="EMBL/GenBank/DDBJ databases">
        <authorList>
            <person name="Kim H.J."/>
            <person name="Triplett B.A."/>
        </authorList>
    </citation>
    <scope>NUCLEOTIDE SEQUENCE [LARGE SCALE GENOMIC DNA]</scope>
    <source>
        <strain evidence="9 10">DSM 14713</strain>
    </source>
</reference>
<evidence type="ECO:0000259" key="8">
    <source>
        <dbReference type="Pfam" id="PF00692"/>
    </source>
</evidence>
<comment type="caution">
    <text evidence="7">Lacks conserved residue(s) required for the propagation of feature annotation.</text>
</comment>
<dbReference type="GO" id="GO:0006226">
    <property type="term" value="P:dUMP biosynthetic process"/>
    <property type="evidence" value="ECO:0007669"/>
    <property type="project" value="UniProtKB-UniRule"/>
</dbReference>
<evidence type="ECO:0000256" key="2">
    <source>
        <dbReference type="ARBA" id="ARBA00022723"/>
    </source>
</evidence>
<evidence type="ECO:0000256" key="1">
    <source>
        <dbReference type="ARBA" id="ARBA00006581"/>
    </source>
</evidence>
<evidence type="ECO:0000256" key="5">
    <source>
        <dbReference type="ARBA" id="ARBA00023080"/>
    </source>
</evidence>
<keyword evidence="10" id="KW-1185">Reference proteome</keyword>
<dbReference type="RefSeq" id="WP_095976482.1">
    <property type="nucleotide sequence ID" value="NZ_CP022163.1"/>
</dbReference>
<comment type="catalytic activity">
    <reaction evidence="6 7">
        <text>dUTP + H2O = dUMP + diphosphate + H(+)</text>
        <dbReference type="Rhea" id="RHEA:10248"/>
        <dbReference type="ChEBI" id="CHEBI:15377"/>
        <dbReference type="ChEBI" id="CHEBI:15378"/>
        <dbReference type="ChEBI" id="CHEBI:33019"/>
        <dbReference type="ChEBI" id="CHEBI:61555"/>
        <dbReference type="ChEBI" id="CHEBI:246422"/>
        <dbReference type="EC" id="3.6.1.23"/>
    </reaction>
</comment>
<dbReference type="Gene3D" id="2.70.40.10">
    <property type="match status" value="1"/>
</dbReference>
<dbReference type="Pfam" id="PF00692">
    <property type="entry name" value="dUTPase"/>
    <property type="match status" value="1"/>
</dbReference>
<comment type="pathway">
    <text evidence="7">Pyrimidine metabolism; dUMP biosynthesis; dUMP from dCTP (dUTP route): step 2/2.</text>
</comment>
<comment type="similarity">
    <text evidence="1 7">Belongs to the dUTPase family.</text>
</comment>
<keyword evidence="3 7" id="KW-0378">Hydrolase</keyword>
<gene>
    <name evidence="7" type="primary">dut</name>
    <name evidence="9" type="ORF">MEBOL_001166</name>
</gene>
<dbReference type="HAMAP" id="MF_00116">
    <property type="entry name" value="dUTPase_bact"/>
    <property type="match status" value="1"/>
</dbReference>
<feature type="binding site" evidence="7">
    <location>
        <begin position="88"/>
        <end position="90"/>
    </location>
    <ligand>
        <name>substrate</name>
    </ligand>
</feature>
<sequence length="151" mass="16049">MTPPLSVGVRRVRAHAEPLPLPRYETALAAGMDLRADIEGELTIAPLQRALVPTGLAVGLPPGYEAQVRPRSGLALRHGLTLLNSPGTVDADFRGEVQVLLVNLSQEPFTLRRGERIAQLVVAPVCRVSLVELEVLDATGRGEGGFGSTGR</sequence>
<dbReference type="NCBIfam" id="NF001862">
    <property type="entry name" value="PRK00601.1"/>
    <property type="match status" value="1"/>
</dbReference>
<comment type="cofactor">
    <cofactor evidence="7">
        <name>Mg(2+)</name>
        <dbReference type="ChEBI" id="CHEBI:18420"/>
    </cofactor>
</comment>
<dbReference type="PANTHER" id="PTHR11241:SF0">
    <property type="entry name" value="DEOXYURIDINE 5'-TRIPHOSPHATE NUCLEOTIDOHYDROLASE"/>
    <property type="match status" value="1"/>
</dbReference>